<keyword evidence="4" id="KW-0862">Zinc</keyword>
<dbReference type="Gene3D" id="1.10.10.60">
    <property type="entry name" value="Homeodomain-like"/>
    <property type="match status" value="1"/>
</dbReference>
<accession>A0A8H5ZRD4</accession>
<protein>
    <recommendedName>
        <fullName evidence="11">Homeobox domain-containing protein</fullName>
    </recommendedName>
</protein>
<dbReference type="GO" id="GO:0005634">
    <property type="term" value="C:nucleus"/>
    <property type="evidence" value="ECO:0007669"/>
    <property type="project" value="UniProtKB-SubCell"/>
</dbReference>
<dbReference type="InterPro" id="IPR050224">
    <property type="entry name" value="TALE_homeobox"/>
</dbReference>
<feature type="compositionally biased region" description="Low complexity" evidence="6">
    <location>
        <begin position="195"/>
        <end position="205"/>
    </location>
</feature>
<dbReference type="InterPro" id="IPR009057">
    <property type="entry name" value="Homeodomain-like_sf"/>
</dbReference>
<evidence type="ECO:0000313" key="10">
    <source>
        <dbReference type="Proteomes" id="UP000624244"/>
    </source>
</evidence>
<keyword evidence="3 5" id="KW-0539">Nucleus</keyword>
<dbReference type="InterPro" id="IPR001356">
    <property type="entry name" value="HD"/>
</dbReference>
<evidence type="ECO:0000256" key="2">
    <source>
        <dbReference type="ARBA" id="ARBA00023155"/>
    </source>
</evidence>
<keyword evidence="4" id="KW-0863">Zinc-finger</keyword>
<keyword evidence="1 5" id="KW-0238">DNA-binding</keyword>
<feature type="compositionally biased region" description="Basic and acidic residues" evidence="6">
    <location>
        <begin position="208"/>
        <end position="218"/>
    </location>
</feature>
<dbReference type="SUPFAM" id="SSF46689">
    <property type="entry name" value="Homeodomain-like"/>
    <property type="match status" value="1"/>
</dbReference>
<organism evidence="9 10">
    <name type="scientific">Cochliobolus sativus</name>
    <name type="common">Common root rot and spot blotch fungus</name>
    <name type="synonym">Bipolaris sorokiniana</name>
    <dbReference type="NCBI Taxonomy" id="45130"/>
    <lineage>
        <taxon>Eukaryota</taxon>
        <taxon>Fungi</taxon>
        <taxon>Dikarya</taxon>
        <taxon>Ascomycota</taxon>
        <taxon>Pezizomycotina</taxon>
        <taxon>Dothideomycetes</taxon>
        <taxon>Pleosporomycetidae</taxon>
        <taxon>Pleosporales</taxon>
        <taxon>Pleosporineae</taxon>
        <taxon>Pleosporaceae</taxon>
        <taxon>Bipolaris</taxon>
    </lineage>
</organism>
<evidence type="ECO:0000256" key="1">
    <source>
        <dbReference type="ARBA" id="ARBA00023125"/>
    </source>
</evidence>
<comment type="caution">
    <text evidence="9">The sequence shown here is derived from an EMBL/GenBank/DDBJ whole genome shotgun (WGS) entry which is preliminary data.</text>
</comment>
<feature type="region of interest" description="Disordered" evidence="6">
    <location>
        <begin position="141"/>
        <end position="274"/>
    </location>
</feature>
<evidence type="ECO:0000259" key="8">
    <source>
        <dbReference type="PROSITE" id="PS50157"/>
    </source>
</evidence>
<reference evidence="9" key="1">
    <citation type="submission" date="2019-11" db="EMBL/GenBank/DDBJ databases">
        <title>Bipolaris sorokiniana Genome sequencing.</title>
        <authorList>
            <person name="Wang H."/>
        </authorList>
    </citation>
    <scope>NUCLEOTIDE SEQUENCE</scope>
</reference>
<dbReference type="CDD" id="cd00086">
    <property type="entry name" value="homeodomain"/>
    <property type="match status" value="1"/>
</dbReference>
<keyword evidence="2 5" id="KW-0371">Homeobox</keyword>
<dbReference type="PROSITE" id="PS00028">
    <property type="entry name" value="ZINC_FINGER_C2H2_1"/>
    <property type="match status" value="1"/>
</dbReference>
<dbReference type="PROSITE" id="PS50157">
    <property type="entry name" value="ZINC_FINGER_C2H2_2"/>
    <property type="match status" value="1"/>
</dbReference>
<dbReference type="PROSITE" id="PS50071">
    <property type="entry name" value="HOMEOBOX_2"/>
    <property type="match status" value="1"/>
</dbReference>
<sequence length="816" mass="92736">MDKESRICTGDLGLFFSYQESHVEMDQMLDDGSFADLSEALKAVNAAPSYFNDQYITEQTFRVSSNNSTASSSPFTPGTSVLRPKLGSRFSREVIRTLKDWLAVHHQHPYPNENEMLALQNRTGLNKAQLTNWFANARRRGKVQSVRPGSPQAREKPTSPIDIIHRPGTPAIRNSHGYKDPMQRWVESPPEHEPAAASDIARAMASTSREDVTGDIDHVQSWQSPYARSSASSTRTSQSSEFSGHCSSGSQTSLKMRRAPRKKRGSRRRRLEKETVTTPLLMPYQCTFCTEVFRTKYDWQRHEKSLHLPLERWICGLYGPRSTKETTDEPCCVFCGAVTPDDAHVEAHHYSACQERNLRERTFHRKDHLVQHLRLVHGVEFSEWSMASWMLPIPDVRSRCGFCGITMKTWLERTDHLADHFKSGTTMASWQGDWGFDSFIEPLLETAMPPDLIEWERGTLIPMKGSDPSWGTPPNAYELLKVETEFFIQRYFDENGHLPDNDAIQLEACRIIFAAETTSGTNSQGTEKRHRVSWLRDLVMSSPALTERARFQPVRSARESRHFPLRINAKGHLFEHCPMEARLISFVMDQTAAGLVPHDAQLHNEACQIVRQMEQETTTPSDVFANWVVKGIYSAANWLANFKQRAAILDVSSTTGALSSNITDTWCAPLWAQPLHTNALELGLDTTDPPQETYDFFKSLPAFLDGPPAIPSSTTQSDSYGRVRTLLPDDANFYRIFDSDMRRWAASTLSPKNPNCHMPSDEEIQHQARWIMYDSDDQWNQTPADFPVWLSRFKKEVGITTDFEVVDPKELVTPGK</sequence>
<dbReference type="InterPro" id="IPR008422">
    <property type="entry name" value="KN_HD"/>
</dbReference>
<dbReference type="GO" id="GO:0006355">
    <property type="term" value="P:regulation of DNA-templated transcription"/>
    <property type="evidence" value="ECO:0007669"/>
    <property type="project" value="InterPro"/>
</dbReference>
<comment type="subcellular location">
    <subcellularLocation>
        <location evidence="5">Nucleus</location>
    </subcellularLocation>
</comment>
<dbReference type="PANTHER" id="PTHR11850">
    <property type="entry name" value="HOMEOBOX PROTEIN TRANSCRIPTION FACTORS"/>
    <property type="match status" value="1"/>
</dbReference>
<keyword evidence="4" id="KW-0479">Metal-binding</keyword>
<gene>
    <name evidence="9" type="ORF">GGP41_008319</name>
</gene>
<dbReference type="GO" id="GO:0003677">
    <property type="term" value="F:DNA binding"/>
    <property type="evidence" value="ECO:0007669"/>
    <property type="project" value="UniProtKB-UniRule"/>
</dbReference>
<evidence type="ECO:0000256" key="4">
    <source>
        <dbReference type="PROSITE-ProRule" id="PRU00042"/>
    </source>
</evidence>
<feature type="compositionally biased region" description="Low complexity" evidence="6">
    <location>
        <begin position="221"/>
        <end position="251"/>
    </location>
</feature>
<dbReference type="GO" id="GO:0008270">
    <property type="term" value="F:zinc ion binding"/>
    <property type="evidence" value="ECO:0007669"/>
    <property type="project" value="UniProtKB-KW"/>
</dbReference>
<dbReference type="SMART" id="SM00355">
    <property type="entry name" value="ZnF_C2H2"/>
    <property type="match status" value="3"/>
</dbReference>
<name>A0A8H5ZRD4_COCSA</name>
<evidence type="ECO:0000313" key="9">
    <source>
        <dbReference type="EMBL" id="KAF5852874.1"/>
    </source>
</evidence>
<dbReference type="AlphaFoldDB" id="A0A8H5ZRD4"/>
<feature type="domain" description="Homeobox" evidence="7">
    <location>
        <begin position="81"/>
        <end position="144"/>
    </location>
</feature>
<dbReference type="SMART" id="SM00389">
    <property type="entry name" value="HOX"/>
    <property type="match status" value="1"/>
</dbReference>
<evidence type="ECO:0008006" key="11">
    <source>
        <dbReference type="Google" id="ProtNLM"/>
    </source>
</evidence>
<dbReference type="EMBL" id="WNKQ01000003">
    <property type="protein sequence ID" value="KAF5852874.1"/>
    <property type="molecule type" value="Genomic_DNA"/>
</dbReference>
<evidence type="ECO:0000256" key="5">
    <source>
        <dbReference type="PROSITE-ProRule" id="PRU00108"/>
    </source>
</evidence>
<feature type="domain" description="C2H2-type" evidence="8">
    <location>
        <begin position="284"/>
        <end position="307"/>
    </location>
</feature>
<feature type="DNA-binding region" description="Homeobox" evidence="5">
    <location>
        <begin position="83"/>
        <end position="145"/>
    </location>
</feature>
<evidence type="ECO:0000259" key="7">
    <source>
        <dbReference type="PROSITE" id="PS50071"/>
    </source>
</evidence>
<dbReference type="Proteomes" id="UP000624244">
    <property type="component" value="Unassembled WGS sequence"/>
</dbReference>
<feature type="compositionally biased region" description="Basic residues" evidence="6">
    <location>
        <begin position="255"/>
        <end position="270"/>
    </location>
</feature>
<dbReference type="Pfam" id="PF05920">
    <property type="entry name" value="Homeobox_KN"/>
    <property type="match status" value="1"/>
</dbReference>
<evidence type="ECO:0000256" key="6">
    <source>
        <dbReference type="SAM" id="MobiDB-lite"/>
    </source>
</evidence>
<evidence type="ECO:0000256" key="3">
    <source>
        <dbReference type="ARBA" id="ARBA00023242"/>
    </source>
</evidence>
<dbReference type="InterPro" id="IPR013087">
    <property type="entry name" value="Znf_C2H2_type"/>
</dbReference>
<proteinExistence type="predicted"/>